<dbReference type="GO" id="GO:0015288">
    <property type="term" value="F:porin activity"/>
    <property type="evidence" value="ECO:0007669"/>
    <property type="project" value="TreeGrafter"/>
</dbReference>
<comment type="similarity">
    <text evidence="2">Belongs to the outer membrane factor (OMF) (TC 1.B.17) family.</text>
</comment>
<reference evidence="8 9" key="1">
    <citation type="submission" date="2019-12" db="EMBL/GenBank/DDBJ databases">
        <title>Maritimibacter sp. nov. sp. isolated from sea sand.</title>
        <authorList>
            <person name="Kim J."/>
            <person name="Jeong S.E."/>
            <person name="Jung H.S."/>
            <person name="Jeon C.O."/>
        </authorList>
    </citation>
    <scope>NUCLEOTIDE SEQUENCE [LARGE SCALE GENOMIC DNA]</scope>
    <source>
        <strain evidence="8 9">DP07</strain>
    </source>
</reference>
<evidence type="ECO:0000313" key="9">
    <source>
        <dbReference type="Proteomes" id="UP000467322"/>
    </source>
</evidence>
<dbReference type="AlphaFoldDB" id="A0A845M2X7"/>
<dbReference type="InterPro" id="IPR051906">
    <property type="entry name" value="TolC-like"/>
</dbReference>
<keyword evidence="3" id="KW-0813">Transport</keyword>
<dbReference type="GO" id="GO:1990281">
    <property type="term" value="C:efflux pump complex"/>
    <property type="evidence" value="ECO:0007669"/>
    <property type="project" value="TreeGrafter"/>
</dbReference>
<evidence type="ECO:0000256" key="1">
    <source>
        <dbReference type="ARBA" id="ARBA00004442"/>
    </source>
</evidence>
<evidence type="ECO:0000256" key="3">
    <source>
        <dbReference type="ARBA" id="ARBA00022448"/>
    </source>
</evidence>
<evidence type="ECO:0000256" key="5">
    <source>
        <dbReference type="ARBA" id="ARBA00022692"/>
    </source>
</evidence>
<evidence type="ECO:0000256" key="4">
    <source>
        <dbReference type="ARBA" id="ARBA00022452"/>
    </source>
</evidence>
<comment type="subcellular location">
    <subcellularLocation>
        <location evidence="1">Cell outer membrane</location>
    </subcellularLocation>
</comment>
<dbReference type="Pfam" id="PF02321">
    <property type="entry name" value="OEP"/>
    <property type="match status" value="2"/>
</dbReference>
<proteinExistence type="inferred from homology"/>
<evidence type="ECO:0000256" key="6">
    <source>
        <dbReference type="ARBA" id="ARBA00023136"/>
    </source>
</evidence>
<evidence type="ECO:0000256" key="7">
    <source>
        <dbReference type="ARBA" id="ARBA00023237"/>
    </source>
</evidence>
<dbReference type="GO" id="GO:0009279">
    <property type="term" value="C:cell outer membrane"/>
    <property type="evidence" value="ECO:0007669"/>
    <property type="project" value="UniProtKB-SubCell"/>
</dbReference>
<evidence type="ECO:0000256" key="2">
    <source>
        <dbReference type="ARBA" id="ARBA00007613"/>
    </source>
</evidence>
<dbReference type="Gene3D" id="1.20.1600.10">
    <property type="entry name" value="Outer membrane efflux proteins (OEP)"/>
    <property type="match status" value="1"/>
</dbReference>
<comment type="caution">
    <text evidence="8">The sequence shown here is derived from an EMBL/GenBank/DDBJ whole genome shotgun (WGS) entry which is preliminary data.</text>
</comment>
<dbReference type="RefSeq" id="WP_161350829.1">
    <property type="nucleotide sequence ID" value="NZ_WTUX01000011.1"/>
</dbReference>
<keyword evidence="4" id="KW-1134">Transmembrane beta strand</keyword>
<accession>A0A845M2X7</accession>
<dbReference type="SUPFAM" id="SSF56954">
    <property type="entry name" value="Outer membrane efflux proteins (OEP)"/>
    <property type="match status" value="1"/>
</dbReference>
<gene>
    <name evidence="8" type="ORF">GQE99_06655</name>
</gene>
<name>A0A845M2X7_9RHOB</name>
<keyword evidence="6" id="KW-0472">Membrane</keyword>
<dbReference type="PANTHER" id="PTHR30026">
    <property type="entry name" value="OUTER MEMBRANE PROTEIN TOLC"/>
    <property type="match status" value="1"/>
</dbReference>
<dbReference type="GO" id="GO:0015562">
    <property type="term" value="F:efflux transmembrane transporter activity"/>
    <property type="evidence" value="ECO:0007669"/>
    <property type="project" value="InterPro"/>
</dbReference>
<keyword evidence="7" id="KW-0998">Cell outer membrane</keyword>
<sequence>MRQALSGLARRGVGTALAALFALWTGAVMAETLPDAMVSAYKNSGLLDQQRALLRAEDENVAVAVSGLRPMLNYSASVNAQRSANSPSSPTTPALSDSLSASLQLTASMLLYDFGATKTRIAIARENVMMARDSLVGAEQNVLLNAVNAYLDVISANENVALQANSVRLITQELRAARDRFEVGEITQTDVSLAEARLAAARSAEAAAQGSLMVAREAYKAAVGHYPGAVAPPPAPPRIPNTVEAAKAQARERHPDIKAAQRSVKVAEMAIELARKDMLPTLSANASATATANSRTVYNPTVTSKGTNGTLSAGVSLSGPIYTGGRLSALYRQARAQAEASRAALLLATQGIDQAVGNAWAQLSIATASLQATDRQIRASRVALRGAREEAELGARTTLDVLNAEQELLDALASQIQARSDQYAAIYGLLSAMGLLTADHLGLGIRTYDPEAYYNAVQGAPTRVVSPQGEKLDHILEVLGKQ</sequence>
<dbReference type="InterPro" id="IPR010130">
    <property type="entry name" value="T1SS_OMP_TolC"/>
</dbReference>
<dbReference type="EMBL" id="WTUX01000011">
    <property type="protein sequence ID" value="MZR12698.1"/>
    <property type="molecule type" value="Genomic_DNA"/>
</dbReference>
<dbReference type="PANTHER" id="PTHR30026:SF22">
    <property type="entry name" value="OUTER MEMBRANE EFFLUX PROTEIN"/>
    <property type="match status" value="1"/>
</dbReference>
<dbReference type="NCBIfam" id="TIGR01844">
    <property type="entry name" value="type_I_sec_TolC"/>
    <property type="match status" value="1"/>
</dbReference>
<dbReference type="InterPro" id="IPR003423">
    <property type="entry name" value="OMP_efflux"/>
</dbReference>
<keyword evidence="9" id="KW-1185">Reference proteome</keyword>
<protein>
    <submittedName>
        <fullName evidence="8">TolC family outer membrane protein</fullName>
    </submittedName>
</protein>
<keyword evidence="5" id="KW-0812">Transmembrane</keyword>
<evidence type="ECO:0000313" key="8">
    <source>
        <dbReference type="EMBL" id="MZR12698.1"/>
    </source>
</evidence>
<dbReference type="Proteomes" id="UP000467322">
    <property type="component" value="Unassembled WGS sequence"/>
</dbReference>
<organism evidence="8 9">
    <name type="scientific">Maritimibacter harenae</name>
    <dbReference type="NCBI Taxonomy" id="2606218"/>
    <lineage>
        <taxon>Bacteria</taxon>
        <taxon>Pseudomonadati</taxon>
        <taxon>Pseudomonadota</taxon>
        <taxon>Alphaproteobacteria</taxon>
        <taxon>Rhodobacterales</taxon>
        <taxon>Roseobacteraceae</taxon>
        <taxon>Maritimibacter</taxon>
    </lineage>
</organism>